<accession>A0A841RFF5</accession>
<evidence type="ECO:0000259" key="3">
    <source>
        <dbReference type="PROSITE" id="PS51677"/>
    </source>
</evidence>
<proteinExistence type="predicted"/>
<reference evidence="4 5" key="1">
    <citation type="submission" date="2020-08" db="EMBL/GenBank/DDBJ databases">
        <title>Genomic Encyclopedia of Type Strains, Phase IV (KMG-IV): sequencing the most valuable type-strain genomes for metagenomic binning, comparative biology and taxonomic classification.</title>
        <authorList>
            <person name="Goeker M."/>
        </authorList>
    </citation>
    <scope>NUCLEOTIDE SEQUENCE [LARGE SCALE GENOMIC DNA]</scope>
    <source>
        <strain evidence="4 5">DSM 11805</strain>
    </source>
</reference>
<feature type="compositionally biased region" description="Acidic residues" evidence="1">
    <location>
        <begin position="42"/>
        <end position="63"/>
    </location>
</feature>
<dbReference type="GO" id="GO:0005975">
    <property type="term" value="P:carbohydrate metabolic process"/>
    <property type="evidence" value="ECO:0007669"/>
    <property type="project" value="InterPro"/>
</dbReference>
<feature type="compositionally biased region" description="Low complexity" evidence="1">
    <location>
        <begin position="28"/>
        <end position="37"/>
    </location>
</feature>
<feature type="domain" description="NodB homology" evidence="3">
    <location>
        <begin position="99"/>
        <end position="288"/>
    </location>
</feature>
<dbReference type="RefSeq" id="WP_184243404.1">
    <property type="nucleotide sequence ID" value="NZ_BAAACU010000020.1"/>
</dbReference>
<dbReference type="InterPro" id="IPR050248">
    <property type="entry name" value="Polysacc_deacetylase_ArnD"/>
</dbReference>
<keyword evidence="2" id="KW-0732">Signal</keyword>
<comment type="caution">
    <text evidence="4">The sequence shown here is derived from an EMBL/GenBank/DDBJ whole genome shotgun (WGS) entry which is preliminary data.</text>
</comment>
<sequence length="298" mass="34436">MKQWMLILVCSSMLFLVACQNENESTDETTSNTDGNTVETEPNLDVETNEDYEELTNEEDTEEQDTRVEPVTEEDIEVQYRSNEKNWAIEPIEDGIEENVLLLTIDDAPDKYALEMAQLLKELNVPAIFFVNGHFLQNEEDYETLRNIHELGFHIGNHTMTHPVLSDINEERQKEEIIELNVLVEKIIGEKPKFFRAPHGANTDYVKDLVKQEGMLLMNWTYGYDYFEPYMDAEKLKEAMISGEGPEVDVNYSLLQPGANLLMHDREWTFEALEDIVKGLRDKGYTFVNPEAIEIPES</sequence>
<dbReference type="CDD" id="cd10917">
    <property type="entry name" value="CE4_NodB_like_6s_7s"/>
    <property type="match status" value="1"/>
</dbReference>
<feature type="chain" id="PRO_5038733213" evidence="2">
    <location>
        <begin position="19"/>
        <end position="298"/>
    </location>
</feature>
<dbReference type="InterPro" id="IPR002509">
    <property type="entry name" value="NODB_dom"/>
</dbReference>
<dbReference type="PROSITE" id="PS51257">
    <property type="entry name" value="PROKAR_LIPOPROTEIN"/>
    <property type="match status" value="1"/>
</dbReference>
<dbReference type="InterPro" id="IPR011330">
    <property type="entry name" value="Glyco_hydro/deAcase_b/a-brl"/>
</dbReference>
<dbReference type="Gene3D" id="3.20.20.370">
    <property type="entry name" value="Glycoside hydrolase/deacetylase"/>
    <property type="match status" value="1"/>
</dbReference>
<evidence type="ECO:0000256" key="2">
    <source>
        <dbReference type="SAM" id="SignalP"/>
    </source>
</evidence>
<feature type="region of interest" description="Disordered" evidence="1">
    <location>
        <begin position="25"/>
        <end position="69"/>
    </location>
</feature>
<evidence type="ECO:0000313" key="5">
    <source>
        <dbReference type="Proteomes" id="UP000572212"/>
    </source>
</evidence>
<protein>
    <submittedName>
        <fullName evidence="4">Peptidoglycan/xylan/chitin deacetylase (PgdA/CDA1 family)</fullName>
    </submittedName>
</protein>
<dbReference type="PANTHER" id="PTHR10587">
    <property type="entry name" value="GLYCOSYL TRANSFERASE-RELATED"/>
    <property type="match status" value="1"/>
</dbReference>
<keyword evidence="5" id="KW-1185">Reference proteome</keyword>
<dbReference type="PROSITE" id="PS51677">
    <property type="entry name" value="NODB"/>
    <property type="match status" value="1"/>
</dbReference>
<name>A0A841RFF5_9BACI</name>
<organism evidence="4 5">
    <name type="scientific">Gracilibacillus halotolerans</name>
    <dbReference type="NCBI Taxonomy" id="74386"/>
    <lineage>
        <taxon>Bacteria</taxon>
        <taxon>Bacillati</taxon>
        <taxon>Bacillota</taxon>
        <taxon>Bacilli</taxon>
        <taxon>Bacillales</taxon>
        <taxon>Bacillaceae</taxon>
        <taxon>Gracilibacillus</taxon>
    </lineage>
</organism>
<dbReference type="AlphaFoldDB" id="A0A841RFF5"/>
<dbReference type="EMBL" id="JACHON010000001">
    <property type="protein sequence ID" value="MBB6511311.1"/>
    <property type="molecule type" value="Genomic_DNA"/>
</dbReference>
<dbReference type="SUPFAM" id="SSF88713">
    <property type="entry name" value="Glycoside hydrolase/deacetylase"/>
    <property type="match status" value="1"/>
</dbReference>
<feature type="signal peptide" evidence="2">
    <location>
        <begin position="1"/>
        <end position="18"/>
    </location>
</feature>
<evidence type="ECO:0000256" key="1">
    <source>
        <dbReference type="SAM" id="MobiDB-lite"/>
    </source>
</evidence>
<dbReference type="GO" id="GO:0016810">
    <property type="term" value="F:hydrolase activity, acting on carbon-nitrogen (but not peptide) bonds"/>
    <property type="evidence" value="ECO:0007669"/>
    <property type="project" value="InterPro"/>
</dbReference>
<evidence type="ECO:0000313" key="4">
    <source>
        <dbReference type="EMBL" id="MBB6511311.1"/>
    </source>
</evidence>
<dbReference type="Proteomes" id="UP000572212">
    <property type="component" value="Unassembled WGS sequence"/>
</dbReference>
<dbReference type="Pfam" id="PF01522">
    <property type="entry name" value="Polysacc_deac_1"/>
    <property type="match status" value="1"/>
</dbReference>
<gene>
    <name evidence="4" type="ORF">GGQ92_000078</name>
</gene>